<keyword evidence="5" id="KW-1185">Reference proteome</keyword>
<keyword evidence="4" id="KW-0328">Glycosyltransferase</keyword>
<evidence type="ECO:0000313" key="4">
    <source>
        <dbReference type="EMBL" id="CAL2105448.1"/>
    </source>
</evidence>
<dbReference type="RefSeq" id="WP_348737280.1">
    <property type="nucleotide sequence ID" value="NZ_CAXJRC010000006.1"/>
</dbReference>
<reference evidence="4 5" key="1">
    <citation type="submission" date="2024-05" db="EMBL/GenBank/DDBJ databases">
        <authorList>
            <person name="Duchaud E."/>
        </authorList>
    </citation>
    <scope>NUCLEOTIDE SEQUENCE [LARGE SCALE GENOMIC DNA]</scope>
    <source>
        <strain evidence="4">Ena-SAMPLE-TAB-13-05-2024-13:56:06:370-140305</strain>
    </source>
</reference>
<comment type="caution">
    <text evidence="4">The sequence shown here is derived from an EMBL/GenBank/DDBJ whole genome shotgun (WGS) entry which is preliminary data.</text>
</comment>
<gene>
    <name evidence="4" type="ORF">T190115A13A_150079</name>
</gene>
<evidence type="ECO:0000259" key="3">
    <source>
        <dbReference type="Pfam" id="PF13439"/>
    </source>
</evidence>
<dbReference type="InterPro" id="IPR001296">
    <property type="entry name" value="Glyco_trans_1"/>
</dbReference>
<evidence type="ECO:0000259" key="2">
    <source>
        <dbReference type="Pfam" id="PF00534"/>
    </source>
</evidence>
<dbReference type="EC" id="2.4.1.349" evidence="4"/>
<protein>
    <submittedName>
        <fullName evidence="4">Mannosyl-N-acetyl-alpha-D-glucosaminyl-diphospho-ditrans,octacis-undecaprenol 3-alpha-mannosyltransferase / alpha-1,3-rhamnosyltransferase</fullName>
        <ecNumber evidence="4">2.4.1.-</ecNumber>
        <ecNumber evidence="4">2.4.1.349</ecNumber>
    </submittedName>
</protein>
<dbReference type="InterPro" id="IPR028098">
    <property type="entry name" value="Glyco_trans_4-like_N"/>
</dbReference>
<evidence type="ECO:0000256" key="1">
    <source>
        <dbReference type="ARBA" id="ARBA00022679"/>
    </source>
</evidence>
<dbReference type="EC" id="2.4.1.-" evidence="4"/>
<name>A0ABM9PIL0_9FLAO</name>
<dbReference type="Pfam" id="PF13439">
    <property type="entry name" value="Glyco_transf_4"/>
    <property type="match status" value="1"/>
</dbReference>
<proteinExistence type="predicted"/>
<feature type="domain" description="Glycosyl transferase family 1" evidence="2">
    <location>
        <begin position="200"/>
        <end position="351"/>
    </location>
</feature>
<dbReference type="Pfam" id="PF00534">
    <property type="entry name" value="Glycos_transf_1"/>
    <property type="match status" value="1"/>
</dbReference>
<dbReference type="PANTHER" id="PTHR46401">
    <property type="entry name" value="GLYCOSYLTRANSFERASE WBBK-RELATED"/>
    <property type="match status" value="1"/>
</dbReference>
<dbReference type="GO" id="GO:0016757">
    <property type="term" value="F:glycosyltransferase activity"/>
    <property type="evidence" value="ECO:0007669"/>
    <property type="project" value="UniProtKB-KW"/>
</dbReference>
<feature type="domain" description="Glycosyltransferase subfamily 4-like N-terminal" evidence="3">
    <location>
        <begin position="63"/>
        <end position="177"/>
    </location>
</feature>
<evidence type="ECO:0000313" key="5">
    <source>
        <dbReference type="Proteomes" id="UP001497602"/>
    </source>
</evidence>
<organism evidence="4 5">
    <name type="scientific">Tenacibaculum vairaonense</name>
    <dbReference type="NCBI Taxonomy" id="3137860"/>
    <lineage>
        <taxon>Bacteria</taxon>
        <taxon>Pseudomonadati</taxon>
        <taxon>Bacteroidota</taxon>
        <taxon>Flavobacteriia</taxon>
        <taxon>Flavobacteriales</taxon>
        <taxon>Flavobacteriaceae</taxon>
        <taxon>Tenacibaculum</taxon>
    </lineage>
</organism>
<sequence length="373" mass="43281">MKEVKVGFDAKRIFHNTTGLGNYSRDLVRILAEYYPKNTYYLYNPKPKKVSRLQLTSSMVEVLPKSALWKKLSSLWRQKAIVKQLREDGIGVFHGLSGEIPRDLKKHNIKSVVTIHDLIFMRYPNLYSFIDRKIYFAKFKYAAKNADKVIAISEQTKQDIIKFLKIDESKIEVIYQGCSNVFKEISTEKEKNNLIDKYKLPKKFLLNVGTIEERKNALTIVKAIKDLKIPLVIVGRKTKYYELIKTYIEENDITDKVFFLEGLTLKELAIIYQIAEIFIYPSIFEGFGIPIIEALYSGTPVITSKEGVFPEAGGDNSLYINPYDPEELKTKIELLLKSEERKLKMIEKGKEYVQRFNDESIVENVINLYNKLL</sequence>
<dbReference type="Proteomes" id="UP001497602">
    <property type="component" value="Unassembled WGS sequence"/>
</dbReference>
<dbReference type="Gene3D" id="3.40.50.2000">
    <property type="entry name" value="Glycogen Phosphorylase B"/>
    <property type="match status" value="2"/>
</dbReference>
<dbReference type="EMBL" id="CAXJRC010000006">
    <property type="protein sequence ID" value="CAL2105448.1"/>
    <property type="molecule type" value="Genomic_DNA"/>
</dbReference>
<accession>A0ABM9PIL0</accession>
<dbReference type="CDD" id="cd03809">
    <property type="entry name" value="GT4_MtfB-like"/>
    <property type="match status" value="1"/>
</dbReference>
<dbReference type="SUPFAM" id="SSF53756">
    <property type="entry name" value="UDP-Glycosyltransferase/glycogen phosphorylase"/>
    <property type="match status" value="1"/>
</dbReference>
<dbReference type="PANTHER" id="PTHR46401:SF2">
    <property type="entry name" value="GLYCOSYLTRANSFERASE WBBK-RELATED"/>
    <property type="match status" value="1"/>
</dbReference>
<keyword evidence="1 4" id="KW-0808">Transferase</keyword>